<keyword evidence="2" id="KW-1185">Reference proteome</keyword>
<accession>A0ACC1S8S7</accession>
<reference evidence="1" key="1">
    <citation type="submission" date="2022-08" db="EMBL/GenBank/DDBJ databases">
        <title>Genome Sequence of Fusarium decemcellulare.</title>
        <authorList>
            <person name="Buettner E."/>
        </authorList>
    </citation>
    <scope>NUCLEOTIDE SEQUENCE</scope>
    <source>
        <strain evidence="1">Babe19</strain>
    </source>
</reference>
<evidence type="ECO:0000313" key="2">
    <source>
        <dbReference type="Proteomes" id="UP001148629"/>
    </source>
</evidence>
<dbReference type="EMBL" id="JANRMS010000777">
    <property type="protein sequence ID" value="KAJ3534531.1"/>
    <property type="molecule type" value="Genomic_DNA"/>
</dbReference>
<sequence length="540" mass="58081">MDLAQIKNGANAASALLPSPTDGIGHATAPDTIGERTDDCDDPPPEEPDMSDDDPSDDFDRYWSLDELDPKSHQNHAPSSTNSPPTLSNALIPPPSRPLASAVYTPALDQISRDLQVTQPSLLHLSVSAYILGFAAGPLLVSPISGLSGRLPIFRIGSVFFALLNLMCVFSSSIDVLIVLRFLAGVAGSTPMALGPATVVDLFHKEERGKALSLMAVGAVCGPMLGPSLGGFIAQSVGWRGCFVMLFCVLTRATIVQTSFNAFLTLIWMQETSLTAIRKNHHLSLQFDVEESTLLQKPPSPLSLGDAPRTILNATLRPIVICSRRDILPAILVGSFFYCLQVWLYIDIPLTYKAAYGFSTRRAGVIFMALGLGMILGLMAFGLASDKMMVRMAHGGDRRPEHRLPFLAASICILTLGMATYTLGTKLMVVWLVSAIGNVIMGAGLFCITVSVLPKTKQHKMSISSYVLDVSPQDAVASAAALSVVRFVSGAFFPVMAQKLEAMISAEAVHWGLTATSALIMIVVLSWMLLLFRRTRLSDM</sequence>
<protein>
    <submittedName>
        <fullName evidence="1">Uncharacterized protein</fullName>
    </submittedName>
</protein>
<comment type="caution">
    <text evidence="1">The sequence shown here is derived from an EMBL/GenBank/DDBJ whole genome shotgun (WGS) entry which is preliminary data.</text>
</comment>
<evidence type="ECO:0000313" key="1">
    <source>
        <dbReference type="EMBL" id="KAJ3534531.1"/>
    </source>
</evidence>
<dbReference type="Proteomes" id="UP001148629">
    <property type="component" value="Unassembled WGS sequence"/>
</dbReference>
<gene>
    <name evidence="1" type="ORF">NM208_g7502</name>
</gene>
<proteinExistence type="predicted"/>
<organism evidence="1 2">
    <name type="scientific">Fusarium decemcellulare</name>
    <dbReference type="NCBI Taxonomy" id="57161"/>
    <lineage>
        <taxon>Eukaryota</taxon>
        <taxon>Fungi</taxon>
        <taxon>Dikarya</taxon>
        <taxon>Ascomycota</taxon>
        <taxon>Pezizomycotina</taxon>
        <taxon>Sordariomycetes</taxon>
        <taxon>Hypocreomycetidae</taxon>
        <taxon>Hypocreales</taxon>
        <taxon>Nectriaceae</taxon>
        <taxon>Fusarium</taxon>
        <taxon>Fusarium decemcellulare species complex</taxon>
    </lineage>
</organism>
<name>A0ACC1S8S7_9HYPO</name>